<dbReference type="Pfam" id="PF13901">
    <property type="entry name" value="RH_dom"/>
    <property type="match status" value="1"/>
</dbReference>
<reference evidence="6" key="1">
    <citation type="submission" date="2019-11" db="UniProtKB">
        <authorList>
            <consortium name="WormBaseParasite"/>
        </authorList>
    </citation>
    <scope>IDENTIFICATION</scope>
</reference>
<dbReference type="GO" id="GO:0008270">
    <property type="term" value="F:zinc ion binding"/>
    <property type="evidence" value="ECO:0007669"/>
    <property type="project" value="UniProtKB-KW"/>
</dbReference>
<evidence type="ECO:0000256" key="4">
    <source>
        <dbReference type="ARBA" id="ARBA00022833"/>
    </source>
</evidence>
<dbReference type="SMART" id="SM01175">
    <property type="entry name" value="DUF4206"/>
    <property type="match status" value="1"/>
</dbReference>
<name>A0A5K3FVA4_MESCO</name>
<keyword evidence="4" id="KW-0862">Zinc</keyword>
<sequence length="505" mass="56570">MGSEFLSHHNHVDNCNDVSSSSIKNHFGLTMDDVSEGEKLSRVFDESFLDAGIQLSVHELDEYVQQCKRMYLTSHDKPQAYQKFLLKRLVELRRLLHNMKEREHHLGMYTDVQSPTEVAPSASPTIVKGHTFHAISALRLLWKVCESCCRSVKSPAGSVLLCRACSVACHDSPACVRGLLRSCPASTIQTVEASKLSYLGASLSKQSWHCWSCRVRLRPPQLDQLPSRTVSPHDAFSSHHRHSPPSAEMLESIRRLEHASTAEKFNLKCLSKVMEEVAGLYSSKLGPVLTHTDARVVASCVQEAGPTDTSPAQLCYYSGKFFCANCHWGDLWQIPANIFTLGVTTPHPVSRDAFISLEYMWSRQKFRAPEAWHRWNPQAVLAGSLRVRGHRLLETYFRVCGEAAKYRGKLEESQPTWLLEEPFVYTMWTVEQVLDGSLISLLEELLQEIEDHVNACVVSLSNVNDDVVICMHSCDQLAAAVDLVSTAQSHASRPPSSTLSRGPWS</sequence>
<proteinExistence type="predicted"/>
<evidence type="ECO:0000256" key="3">
    <source>
        <dbReference type="ARBA" id="ARBA00022771"/>
    </source>
</evidence>
<evidence type="ECO:0000256" key="1">
    <source>
        <dbReference type="ARBA" id="ARBA00022723"/>
    </source>
</evidence>
<keyword evidence="1" id="KW-0479">Metal-binding</keyword>
<keyword evidence="2" id="KW-0677">Repeat</keyword>
<accession>A0A5K3FVA4</accession>
<organism evidence="6">
    <name type="scientific">Mesocestoides corti</name>
    <name type="common">Flatworm</name>
    <dbReference type="NCBI Taxonomy" id="53468"/>
    <lineage>
        <taxon>Eukaryota</taxon>
        <taxon>Metazoa</taxon>
        <taxon>Spiralia</taxon>
        <taxon>Lophotrochozoa</taxon>
        <taxon>Platyhelminthes</taxon>
        <taxon>Cestoda</taxon>
        <taxon>Eucestoda</taxon>
        <taxon>Cyclophyllidea</taxon>
        <taxon>Mesocestoididae</taxon>
        <taxon>Mesocestoides</taxon>
    </lineage>
</organism>
<evidence type="ECO:0000259" key="5">
    <source>
        <dbReference type="SMART" id="SM01175"/>
    </source>
</evidence>
<dbReference type="InterPro" id="IPR025258">
    <property type="entry name" value="RH_dom"/>
</dbReference>
<keyword evidence="3" id="KW-0863">Zinc-finger</keyword>
<dbReference type="PANTHER" id="PTHR12326:SF3">
    <property type="entry name" value="DIFFERENTIALLY EXPRESSED IN FDCP 8 HOMOLOG"/>
    <property type="match status" value="1"/>
</dbReference>
<dbReference type="AlphaFoldDB" id="A0A5K3FVA4"/>
<dbReference type="PANTHER" id="PTHR12326">
    <property type="entry name" value="PLECKSTRIN HOMOLOGY DOMAIN CONTAINING PROTEIN"/>
    <property type="match status" value="1"/>
</dbReference>
<evidence type="ECO:0000256" key="2">
    <source>
        <dbReference type="ARBA" id="ARBA00022737"/>
    </source>
</evidence>
<protein>
    <submittedName>
        <fullName evidence="6">DUF4206 domain-containing protein</fullName>
    </submittedName>
</protein>
<evidence type="ECO:0000313" key="6">
    <source>
        <dbReference type="WBParaSite" id="MCU_011695-RA"/>
    </source>
</evidence>
<feature type="domain" description="Rubicon Homology" evidence="5">
    <location>
        <begin position="313"/>
        <end position="481"/>
    </location>
</feature>
<dbReference type="InterPro" id="IPR051366">
    <property type="entry name" value="DEF8"/>
</dbReference>
<dbReference type="WBParaSite" id="MCU_011695-RA">
    <property type="protein sequence ID" value="MCU_011695-RA"/>
    <property type="gene ID" value="MCU_011695"/>
</dbReference>